<dbReference type="RefSeq" id="WP_236500060.1">
    <property type="nucleotide sequence ID" value="NZ_CP091244.1"/>
</dbReference>
<dbReference type="Proteomes" id="UP001054801">
    <property type="component" value="Chromosome"/>
</dbReference>
<organism evidence="2 3">
    <name type="scientific">Thiothrix winogradskyi</name>
    <dbReference type="NCBI Taxonomy" id="96472"/>
    <lineage>
        <taxon>Bacteria</taxon>
        <taxon>Pseudomonadati</taxon>
        <taxon>Pseudomonadota</taxon>
        <taxon>Gammaproteobacteria</taxon>
        <taxon>Thiotrichales</taxon>
        <taxon>Thiotrichaceae</taxon>
        <taxon>Thiothrix</taxon>
    </lineage>
</organism>
<evidence type="ECO:0000313" key="3">
    <source>
        <dbReference type="Proteomes" id="UP001054801"/>
    </source>
</evidence>
<dbReference type="EMBL" id="CP091244">
    <property type="protein sequence ID" value="UJS25277.1"/>
    <property type="molecule type" value="Genomic_DNA"/>
</dbReference>
<accession>A0ABY3T0F7</accession>
<protein>
    <submittedName>
        <fullName evidence="2">Uncharacterized protein</fullName>
    </submittedName>
</protein>
<sequence length="128" mass="13904">MKTVTVRFGRIDIHNDNDNWGSGELFFIGRIISSPGDNADDTGLSDQVNKNSGEGWDDSRSVSVIVPDDGRVTVLYEGYDDDTTTQETLGSISDEYAGPEFGVGGHAQLSSNRKMTVSYYISVTDVLS</sequence>
<evidence type="ECO:0000313" key="2">
    <source>
        <dbReference type="EMBL" id="UJS25277.1"/>
    </source>
</evidence>
<reference evidence="2" key="1">
    <citation type="journal article" date="2022" name="Microorganisms">
        <title>Two New Species of Filamentous Sulfur Bacteria of the Genus Thiothrix, Thiothrix winogradskyi sp. nov. and 'Candidatus Thiothrix sulfatifontis' sp. nov.</title>
        <authorList>
            <person name="Ravin N.V."/>
            <person name="Rossetti S."/>
            <person name="Beletsky A.V."/>
            <person name="Kadnikov V.V."/>
            <person name="Rudenko T.S."/>
            <person name="Smolyakov D.D."/>
            <person name="Moskvitina M.I."/>
            <person name="Gureeva M.V."/>
            <person name="Mardanov A.V."/>
            <person name="Grabovich M.Y."/>
        </authorList>
    </citation>
    <scope>NUCLEOTIDE SEQUENCE</scope>
    <source>
        <strain evidence="2">CT3</strain>
    </source>
</reference>
<keyword evidence="3" id="KW-1185">Reference proteome</keyword>
<name>A0ABY3T0F7_9GAMM</name>
<proteinExistence type="predicted"/>
<gene>
    <name evidence="2" type="ORF">L2Y54_04350</name>
</gene>
<feature type="region of interest" description="Disordered" evidence="1">
    <location>
        <begin position="37"/>
        <end position="61"/>
    </location>
</feature>
<evidence type="ECO:0000256" key="1">
    <source>
        <dbReference type="SAM" id="MobiDB-lite"/>
    </source>
</evidence>